<protein>
    <submittedName>
        <fullName evidence="2">Uncharacterized protein</fullName>
    </submittedName>
</protein>
<sequence>MFASEADCSNEIENASTKELPNVQELGESAEERQIHASSSSSCEALIVGTG</sequence>
<feature type="region of interest" description="Disordered" evidence="1">
    <location>
        <begin position="1"/>
        <end position="51"/>
    </location>
</feature>
<evidence type="ECO:0000313" key="3">
    <source>
        <dbReference type="Proteomes" id="UP001603857"/>
    </source>
</evidence>
<dbReference type="EMBL" id="JBGMDY010000007">
    <property type="protein sequence ID" value="KAL2328124.1"/>
    <property type="molecule type" value="Genomic_DNA"/>
</dbReference>
<proteinExistence type="predicted"/>
<dbReference type="AlphaFoldDB" id="A0ABD1LX73"/>
<dbReference type="Proteomes" id="UP001603857">
    <property type="component" value="Unassembled WGS sequence"/>
</dbReference>
<gene>
    <name evidence="2" type="ORF">Fmac_021551</name>
</gene>
<evidence type="ECO:0000256" key="1">
    <source>
        <dbReference type="SAM" id="MobiDB-lite"/>
    </source>
</evidence>
<keyword evidence="3" id="KW-1185">Reference proteome</keyword>
<name>A0ABD1LX73_9FABA</name>
<accession>A0ABD1LX73</accession>
<comment type="caution">
    <text evidence="2">The sequence shown here is derived from an EMBL/GenBank/DDBJ whole genome shotgun (WGS) entry which is preliminary data.</text>
</comment>
<evidence type="ECO:0000313" key="2">
    <source>
        <dbReference type="EMBL" id="KAL2328124.1"/>
    </source>
</evidence>
<organism evidence="2 3">
    <name type="scientific">Flemingia macrophylla</name>
    <dbReference type="NCBI Taxonomy" id="520843"/>
    <lineage>
        <taxon>Eukaryota</taxon>
        <taxon>Viridiplantae</taxon>
        <taxon>Streptophyta</taxon>
        <taxon>Embryophyta</taxon>
        <taxon>Tracheophyta</taxon>
        <taxon>Spermatophyta</taxon>
        <taxon>Magnoliopsida</taxon>
        <taxon>eudicotyledons</taxon>
        <taxon>Gunneridae</taxon>
        <taxon>Pentapetalae</taxon>
        <taxon>rosids</taxon>
        <taxon>fabids</taxon>
        <taxon>Fabales</taxon>
        <taxon>Fabaceae</taxon>
        <taxon>Papilionoideae</taxon>
        <taxon>50 kb inversion clade</taxon>
        <taxon>NPAAA clade</taxon>
        <taxon>indigoferoid/millettioid clade</taxon>
        <taxon>Phaseoleae</taxon>
        <taxon>Flemingia</taxon>
    </lineage>
</organism>
<reference evidence="2 3" key="1">
    <citation type="submission" date="2024-08" db="EMBL/GenBank/DDBJ databases">
        <title>Insights into the chromosomal genome structure of Flemingia macrophylla.</title>
        <authorList>
            <person name="Ding Y."/>
            <person name="Zhao Y."/>
            <person name="Bi W."/>
            <person name="Wu M."/>
            <person name="Zhao G."/>
            <person name="Gong Y."/>
            <person name="Li W."/>
            <person name="Zhang P."/>
        </authorList>
    </citation>
    <scope>NUCLEOTIDE SEQUENCE [LARGE SCALE GENOMIC DNA]</scope>
    <source>
        <strain evidence="2">DYQJB</strain>
        <tissue evidence="2">Leaf</tissue>
    </source>
</reference>